<organism evidence="9 10">
    <name type="scientific">Candidatus Woesebacteria bacterium GW2011_GWC1_43_10b</name>
    <dbReference type="NCBI Taxonomy" id="1618585"/>
    <lineage>
        <taxon>Bacteria</taxon>
        <taxon>Candidatus Woeseibacteriota</taxon>
    </lineage>
</organism>
<evidence type="ECO:0000256" key="3">
    <source>
        <dbReference type="ARBA" id="ARBA00022722"/>
    </source>
</evidence>
<dbReference type="AlphaFoldDB" id="A0A0G1C5K0"/>
<dbReference type="PROSITE" id="PS00648">
    <property type="entry name" value="RIBONUCLEASE_P"/>
    <property type="match status" value="1"/>
</dbReference>
<evidence type="ECO:0000256" key="7">
    <source>
        <dbReference type="HAMAP-Rule" id="MF_00227"/>
    </source>
</evidence>
<keyword evidence="4 7" id="KW-0255">Endonuclease</keyword>
<dbReference type="InterPro" id="IPR020539">
    <property type="entry name" value="RNase_P_CS"/>
</dbReference>
<dbReference type="HAMAP" id="MF_00227">
    <property type="entry name" value="RNase_P"/>
    <property type="match status" value="1"/>
</dbReference>
<evidence type="ECO:0000256" key="2">
    <source>
        <dbReference type="ARBA" id="ARBA00022694"/>
    </source>
</evidence>
<dbReference type="Gene3D" id="3.30.230.10">
    <property type="match status" value="1"/>
</dbReference>
<gene>
    <name evidence="7" type="primary">rnpA</name>
    <name evidence="9" type="ORF">UV56_C0012G0004</name>
</gene>
<accession>A0A0G1C5K0</accession>
<dbReference type="GO" id="GO:0000049">
    <property type="term" value="F:tRNA binding"/>
    <property type="evidence" value="ECO:0007669"/>
    <property type="project" value="UniProtKB-UniRule"/>
</dbReference>
<comment type="function">
    <text evidence="1 7">RNaseP catalyzes the removal of the 5'-leader sequence from pre-tRNA to produce the mature 5'-terminus. It can also cleave other RNA substrates such as 4.5S RNA. The protein component plays an auxiliary but essential role in vivo by binding to the 5'-leader sequence and broadening the substrate specificity of the ribozyme.</text>
</comment>
<evidence type="ECO:0000256" key="6">
    <source>
        <dbReference type="ARBA" id="ARBA00022884"/>
    </source>
</evidence>
<dbReference type="GO" id="GO:0042781">
    <property type="term" value="F:3'-tRNA processing endoribonuclease activity"/>
    <property type="evidence" value="ECO:0007669"/>
    <property type="project" value="TreeGrafter"/>
</dbReference>
<evidence type="ECO:0000256" key="5">
    <source>
        <dbReference type="ARBA" id="ARBA00022801"/>
    </source>
</evidence>
<dbReference type="PANTHER" id="PTHR33992:SF1">
    <property type="entry name" value="RIBONUCLEASE P PROTEIN COMPONENT"/>
    <property type="match status" value="1"/>
</dbReference>
<dbReference type="GO" id="GO:0030677">
    <property type="term" value="C:ribonuclease P complex"/>
    <property type="evidence" value="ECO:0007669"/>
    <property type="project" value="TreeGrafter"/>
</dbReference>
<evidence type="ECO:0000313" key="10">
    <source>
        <dbReference type="Proteomes" id="UP000034611"/>
    </source>
</evidence>
<dbReference type="EMBL" id="LCEY01000012">
    <property type="protein sequence ID" value="KKS80684.1"/>
    <property type="molecule type" value="Genomic_DNA"/>
</dbReference>
<comment type="caution">
    <text evidence="9">The sequence shown here is derived from an EMBL/GenBank/DDBJ whole genome shotgun (WGS) entry which is preliminary data.</text>
</comment>
<name>A0A0G1C5K0_9BACT</name>
<dbReference type="NCBIfam" id="TIGR00188">
    <property type="entry name" value="rnpA"/>
    <property type="match status" value="1"/>
</dbReference>
<dbReference type="InterPro" id="IPR000100">
    <property type="entry name" value="RNase_P"/>
</dbReference>
<sequence>MMLARQYRLTKNEDFDKVKREGKPFQSKFFQLLVLNRGDNDQSRFGFVVSNKISKNATARNKIKRALREGARQSLTYLKPGYDCVLLVRNSAERAYTDEMMKEVMHALEGAGLLK</sequence>
<keyword evidence="2 7" id="KW-0819">tRNA processing</keyword>
<dbReference type="PANTHER" id="PTHR33992">
    <property type="entry name" value="RIBONUCLEASE P PROTEIN COMPONENT"/>
    <property type="match status" value="1"/>
</dbReference>
<dbReference type="SUPFAM" id="SSF54211">
    <property type="entry name" value="Ribosomal protein S5 domain 2-like"/>
    <property type="match status" value="1"/>
</dbReference>
<comment type="catalytic activity">
    <reaction evidence="7">
        <text>Endonucleolytic cleavage of RNA, removing 5'-extranucleotides from tRNA precursor.</text>
        <dbReference type="EC" id="3.1.26.5"/>
    </reaction>
</comment>
<comment type="similarity">
    <text evidence="7">Belongs to the RnpA family.</text>
</comment>
<dbReference type="GO" id="GO:0001682">
    <property type="term" value="P:tRNA 5'-leader removal"/>
    <property type="evidence" value="ECO:0007669"/>
    <property type="project" value="UniProtKB-UniRule"/>
</dbReference>
<dbReference type="InterPro" id="IPR014721">
    <property type="entry name" value="Ribsml_uS5_D2-typ_fold_subgr"/>
</dbReference>
<dbReference type="EC" id="3.1.26.5" evidence="7 8"/>
<keyword evidence="5 7" id="KW-0378">Hydrolase</keyword>
<evidence type="ECO:0000256" key="4">
    <source>
        <dbReference type="ARBA" id="ARBA00022759"/>
    </source>
</evidence>
<dbReference type="Pfam" id="PF00825">
    <property type="entry name" value="Ribonuclease_P"/>
    <property type="match status" value="1"/>
</dbReference>
<dbReference type="Proteomes" id="UP000034611">
    <property type="component" value="Unassembled WGS sequence"/>
</dbReference>
<keyword evidence="3 7" id="KW-0540">Nuclease</keyword>
<comment type="subunit">
    <text evidence="7">Consists of a catalytic RNA component (M1 or rnpB) and a protein subunit.</text>
</comment>
<dbReference type="GO" id="GO:0004526">
    <property type="term" value="F:ribonuclease P activity"/>
    <property type="evidence" value="ECO:0007669"/>
    <property type="project" value="UniProtKB-UniRule"/>
</dbReference>
<keyword evidence="6 7" id="KW-0694">RNA-binding</keyword>
<reference evidence="9 10" key="1">
    <citation type="journal article" date="2015" name="Nature">
        <title>rRNA introns, odd ribosomes, and small enigmatic genomes across a large radiation of phyla.</title>
        <authorList>
            <person name="Brown C.T."/>
            <person name="Hug L.A."/>
            <person name="Thomas B.C."/>
            <person name="Sharon I."/>
            <person name="Castelle C.J."/>
            <person name="Singh A."/>
            <person name="Wilkins M.J."/>
            <person name="Williams K.H."/>
            <person name="Banfield J.F."/>
        </authorList>
    </citation>
    <scope>NUCLEOTIDE SEQUENCE [LARGE SCALE GENOMIC DNA]</scope>
</reference>
<evidence type="ECO:0000256" key="1">
    <source>
        <dbReference type="ARBA" id="ARBA00002663"/>
    </source>
</evidence>
<dbReference type="InterPro" id="IPR020568">
    <property type="entry name" value="Ribosomal_Su5_D2-typ_SF"/>
</dbReference>
<evidence type="ECO:0000313" key="9">
    <source>
        <dbReference type="EMBL" id="KKS80684.1"/>
    </source>
</evidence>
<protein>
    <recommendedName>
        <fullName evidence="7 8">Ribonuclease P protein component</fullName>
        <shortName evidence="7">RNase P protein</shortName>
        <shortName evidence="7">RNaseP protein</shortName>
        <ecNumber evidence="7 8">3.1.26.5</ecNumber>
    </recommendedName>
    <alternativeName>
        <fullName evidence="7">Protein C5</fullName>
    </alternativeName>
</protein>
<proteinExistence type="inferred from homology"/>
<evidence type="ECO:0000256" key="8">
    <source>
        <dbReference type="NCBIfam" id="TIGR00188"/>
    </source>
</evidence>